<keyword evidence="6" id="KW-0464">Manganese</keyword>
<dbReference type="InterPro" id="IPR036691">
    <property type="entry name" value="Endo/exonu/phosph_ase_sf"/>
</dbReference>
<dbReference type="OrthoDB" id="391817at2759"/>
<organism evidence="10 11">
    <name type="scientific">Klebsormidium nitens</name>
    <name type="common">Green alga</name>
    <name type="synonym">Ulothrix nitens</name>
    <dbReference type="NCBI Taxonomy" id="105231"/>
    <lineage>
        <taxon>Eukaryota</taxon>
        <taxon>Viridiplantae</taxon>
        <taxon>Streptophyta</taxon>
        <taxon>Klebsormidiophyceae</taxon>
        <taxon>Klebsormidiales</taxon>
        <taxon>Klebsormidiaceae</taxon>
        <taxon>Klebsormidium</taxon>
    </lineage>
</organism>
<evidence type="ECO:0000256" key="3">
    <source>
        <dbReference type="ARBA" id="ARBA00022801"/>
    </source>
</evidence>
<dbReference type="OMA" id="RANIEEC"/>
<feature type="site" description="Interaction with DNA substrate" evidence="7">
    <location>
        <position position="314"/>
    </location>
</feature>
<name>A0A1Y1I1R1_KLENI</name>
<evidence type="ECO:0000256" key="4">
    <source>
        <dbReference type="ARBA" id="ARBA00022842"/>
    </source>
</evidence>
<dbReference type="InterPro" id="IPR020847">
    <property type="entry name" value="AP_endonuclease_F1_BS"/>
</dbReference>
<accession>A0A1Y1I1R1</accession>
<feature type="binding site" evidence="6">
    <location>
        <position position="201"/>
    </location>
    <ligand>
        <name>Mg(2+)</name>
        <dbReference type="ChEBI" id="CHEBI:18420"/>
        <label>1</label>
    </ligand>
</feature>
<dbReference type="PANTHER" id="PTHR22748">
    <property type="entry name" value="AP ENDONUCLEASE"/>
    <property type="match status" value="1"/>
</dbReference>
<protein>
    <submittedName>
        <fullName evidence="10">Putative exodeoxyribonuclease III xth</fullName>
    </submittedName>
</protein>
<feature type="site" description="Transition state stabilizer" evidence="7">
    <location>
        <position position="203"/>
    </location>
</feature>
<dbReference type="AlphaFoldDB" id="A0A1Y1I1R1"/>
<evidence type="ECO:0000256" key="6">
    <source>
        <dbReference type="PIRSR" id="PIRSR604808-2"/>
    </source>
</evidence>
<proteinExistence type="inferred from homology"/>
<gene>
    <name evidence="10" type="ORF">KFL_001200210</name>
</gene>
<feature type="region of interest" description="Disordered" evidence="8">
    <location>
        <begin position="351"/>
        <end position="393"/>
    </location>
</feature>
<comment type="cofactor">
    <cofactor evidence="6">
        <name>Mg(2+)</name>
        <dbReference type="ChEBI" id="CHEBI:18420"/>
    </cofactor>
    <cofactor evidence="6">
        <name>Mn(2+)</name>
        <dbReference type="ChEBI" id="CHEBI:29035"/>
    </cofactor>
    <text evidence="6">Probably binds two magnesium or manganese ions per subunit.</text>
</comment>
<feature type="domain" description="Endonuclease/exonuclease/phosphatase" evidence="9">
    <location>
        <begin position="18"/>
        <end position="314"/>
    </location>
</feature>
<dbReference type="GO" id="GO:0006284">
    <property type="term" value="P:base-excision repair"/>
    <property type="evidence" value="ECO:0000318"/>
    <property type="project" value="GO_Central"/>
</dbReference>
<dbReference type="GO" id="GO:0005634">
    <property type="term" value="C:nucleus"/>
    <property type="evidence" value="ECO:0000318"/>
    <property type="project" value="GO_Central"/>
</dbReference>
<evidence type="ECO:0000256" key="2">
    <source>
        <dbReference type="ARBA" id="ARBA00022723"/>
    </source>
</evidence>
<dbReference type="SUPFAM" id="SSF56219">
    <property type="entry name" value="DNase I-like"/>
    <property type="match status" value="1"/>
</dbReference>
<feature type="active site" evidence="5">
    <location>
        <position position="160"/>
    </location>
</feature>
<feature type="binding site" evidence="6">
    <location>
        <position position="203"/>
    </location>
    <ligand>
        <name>Mg(2+)</name>
        <dbReference type="ChEBI" id="CHEBI:18420"/>
        <label>1</label>
    </ligand>
</feature>
<feature type="active site" description="Proton acceptor" evidence="5">
    <location>
        <position position="314"/>
    </location>
</feature>
<feature type="binding site" evidence="6">
    <location>
        <position position="313"/>
    </location>
    <ligand>
        <name>Mg(2+)</name>
        <dbReference type="ChEBI" id="CHEBI:18420"/>
        <label>1</label>
    </ligand>
</feature>
<evidence type="ECO:0000256" key="8">
    <source>
        <dbReference type="SAM" id="MobiDB-lite"/>
    </source>
</evidence>
<dbReference type="STRING" id="105231.A0A1Y1I1R1"/>
<feature type="active site" description="Proton donor/acceptor" evidence="5">
    <location>
        <position position="201"/>
    </location>
</feature>
<dbReference type="GO" id="GO:0003677">
    <property type="term" value="F:DNA binding"/>
    <property type="evidence" value="ECO:0007669"/>
    <property type="project" value="InterPro"/>
</dbReference>
<comment type="similarity">
    <text evidence="1">Belongs to the DNA repair enzymes AP/ExoA family.</text>
</comment>
<dbReference type="GO" id="GO:0003906">
    <property type="term" value="F:DNA-(apurinic or apyrimidinic site) endonuclease activity"/>
    <property type="evidence" value="ECO:0000318"/>
    <property type="project" value="GO_Central"/>
</dbReference>
<keyword evidence="11" id="KW-1185">Reference proteome</keyword>
<evidence type="ECO:0000256" key="7">
    <source>
        <dbReference type="PIRSR" id="PIRSR604808-3"/>
    </source>
</evidence>
<feature type="binding site" evidence="6">
    <location>
        <position position="21"/>
    </location>
    <ligand>
        <name>Mg(2+)</name>
        <dbReference type="ChEBI" id="CHEBI:18420"/>
        <label>1</label>
    </ligand>
</feature>
<dbReference type="Gene3D" id="3.60.10.10">
    <property type="entry name" value="Endonuclease/exonuclease/phosphatase"/>
    <property type="match status" value="1"/>
</dbReference>
<sequence length="393" mass="42331">MQEAGSQQSGGGCKIRVMTWNVNGLSRILKSRFTSLENMLNTLHADIVCLQETKLSKADMERFEQLAVVPGWQSFFSFCTYRGGYAGTATFCQESLAPVAAESGLTGPATQGNKPPGATVDFPDDEAFWNKYDSAELALMDSQGRCVITDHSALVVFNVYGLAVTAQDSPRFAMKLHMYEILQRRVEALVAKGRAVLVVGDLNIAVALEDHCDYADARPSVQSSFLDGRPDRTHLQALLAAAGGPLSDLYRQHHVGERYSYTVWGGAGALTGSRPRSRGSRVDYILGGGKLQGSPLAAACTASGIDAQLLGSDHAPVWADINLPASAFASSGEEGAEQAILPLDSRTIARAGRSSRPTRLESWLQTPKAQGRKRKASPLEETPSPPSRREETE</sequence>
<dbReference type="GO" id="GO:0008081">
    <property type="term" value="F:phosphoric diester hydrolase activity"/>
    <property type="evidence" value="ECO:0000318"/>
    <property type="project" value="GO_Central"/>
</dbReference>
<keyword evidence="3" id="KW-0378">Hydrolase</keyword>
<feature type="site" description="Important for catalytic activity" evidence="7">
    <location>
        <position position="283"/>
    </location>
</feature>
<dbReference type="GO" id="GO:0046872">
    <property type="term" value="F:metal ion binding"/>
    <property type="evidence" value="ECO:0007669"/>
    <property type="project" value="UniProtKB-KW"/>
</dbReference>
<dbReference type="Pfam" id="PF03372">
    <property type="entry name" value="Exo_endo_phos"/>
    <property type="match status" value="1"/>
</dbReference>
<dbReference type="GO" id="GO:0008311">
    <property type="term" value="F:double-stranded DNA 3'-5' DNA exonuclease activity"/>
    <property type="evidence" value="ECO:0000318"/>
    <property type="project" value="GO_Central"/>
</dbReference>
<keyword evidence="4 6" id="KW-0460">Magnesium</keyword>
<dbReference type="PANTHER" id="PTHR22748:SF4">
    <property type="entry name" value="DNA-(APURINIC OR APYRIMIDINIC SITE) ENDONUCLEASE 2"/>
    <property type="match status" value="1"/>
</dbReference>
<evidence type="ECO:0000256" key="1">
    <source>
        <dbReference type="ARBA" id="ARBA00007092"/>
    </source>
</evidence>
<dbReference type="PROSITE" id="PS51435">
    <property type="entry name" value="AP_NUCLEASE_F1_4"/>
    <property type="match status" value="1"/>
</dbReference>
<evidence type="ECO:0000256" key="5">
    <source>
        <dbReference type="PIRSR" id="PIRSR604808-1"/>
    </source>
</evidence>
<dbReference type="InterPro" id="IPR004808">
    <property type="entry name" value="AP_endonuc_1"/>
</dbReference>
<evidence type="ECO:0000313" key="11">
    <source>
        <dbReference type="Proteomes" id="UP000054558"/>
    </source>
</evidence>
<dbReference type="InterPro" id="IPR005135">
    <property type="entry name" value="Endo/exonuclease/phosphatase"/>
</dbReference>
<evidence type="ECO:0000313" key="10">
    <source>
        <dbReference type="EMBL" id="GAQ82697.1"/>
    </source>
</evidence>
<feature type="binding site" evidence="6">
    <location>
        <position position="52"/>
    </location>
    <ligand>
        <name>Mg(2+)</name>
        <dbReference type="ChEBI" id="CHEBI:18420"/>
        <label>1</label>
    </ligand>
</feature>
<keyword evidence="2 6" id="KW-0479">Metal-binding</keyword>
<dbReference type="PROSITE" id="PS00726">
    <property type="entry name" value="AP_NUCLEASE_F1_1"/>
    <property type="match status" value="1"/>
</dbReference>
<feature type="binding site" evidence="6">
    <location>
        <position position="314"/>
    </location>
    <ligand>
        <name>Mg(2+)</name>
        <dbReference type="ChEBI" id="CHEBI:18420"/>
        <label>1</label>
    </ligand>
</feature>
<dbReference type="EMBL" id="DF237069">
    <property type="protein sequence ID" value="GAQ82697.1"/>
    <property type="molecule type" value="Genomic_DNA"/>
</dbReference>
<evidence type="ECO:0000259" key="9">
    <source>
        <dbReference type="Pfam" id="PF03372"/>
    </source>
</evidence>
<reference evidence="10 11" key="1">
    <citation type="journal article" date="2014" name="Nat. Commun.">
        <title>Klebsormidium flaccidum genome reveals primary factors for plant terrestrial adaptation.</title>
        <authorList>
            <person name="Hori K."/>
            <person name="Maruyama F."/>
            <person name="Fujisawa T."/>
            <person name="Togashi T."/>
            <person name="Yamamoto N."/>
            <person name="Seo M."/>
            <person name="Sato S."/>
            <person name="Yamada T."/>
            <person name="Mori H."/>
            <person name="Tajima N."/>
            <person name="Moriyama T."/>
            <person name="Ikeuchi M."/>
            <person name="Watanabe M."/>
            <person name="Wada H."/>
            <person name="Kobayashi K."/>
            <person name="Saito M."/>
            <person name="Masuda T."/>
            <person name="Sasaki-Sekimoto Y."/>
            <person name="Mashiguchi K."/>
            <person name="Awai K."/>
            <person name="Shimojima M."/>
            <person name="Masuda S."/>
            <person name="Iwai M."/>
            <person name="Nobusawa T."/>
            <person name="Narise T."/>
            <person name="Kondo S."/>
            <person name="Saito H."/>
            <person name="Sato R."/>
            <person name="Murakawa M."/>
            <person name="Ihara Y."/>
            <person name="Oshima-Yamada Y."/>
            <person name="Ohtaka K."/>
            <person name="Satoh M."/>
            <person name="Sonobe K."/>
            <person name="Ishii M."/>
            <person name="Ohtani R."/>
            <person name="Kanamori-Sato M."/>
            <person name="Honoki R."/>
            <person name="Miyazaki D."/>
            <person name="Mochizuki H."/>
            <person name="Umetsu J."/>
            <person name="Higashi K."/>
            <person name="Shibata D."/>
            <person name="Kamiya Y."/>
            <person name="Sato N."/>
            <person name="Nakamura Y."/>
            <person name="Tabata S."/>
            <person name="Ida S."/>
            <person name="Kurokawa K."/>
            <person name="Ohta H."/>
        </authorList>
    </citation>
    <scope>NUCLEOTIDE SEQUENCE [LARGE SCALE GENOMIC DNA]</scope>
    <source>
        <strain evidence="10 11">NIES-2285</strain>
    </source>
</reference>
<dbReference type="Proteomes" id="UP000054558">
    <property type="component" value="Unassembled WGS sequence"/>
</dbReference>